<dbReference type="InterPro" id="IPR010635">
    <property type="entry name" value="Heparan_SO4-6-sulfoTrfase"/>
</dbReference>
<evidence type="ECO:0000256" key="3">
    <source>
        <dbReference type="ARBA" id="ARBA00022670"/>
    </source>
</evidence>
<evidence type="ECO:0000256" key="9">
    <source>
        <dbReference type="ARBA" id="ARBA00022968"/>
    </source>
</evidence>
<dbReference type="PANTHER" id="PTHR12812">
    <property type="entry name" value="HEPARAN SULFATE 6-O-SULFOTRANSFERASE 3"/>
    <property type="match status" value="1"/>
</dbReference>
<evidence type="ECO:0000256" key="7">
    <source>
        <dbReference type="ARBA" id="ARBA00022801"/>
    </source>
</evidence>
<dbReference type="Pfam" id="PF17771">
    <property type="entry name" value="ADAMTS_CR_2"/>
    <property type="match status" value="1"/>
</dbReference>
<dbReference type="InterPro" id="IPR057401">
    <property type="entry name" value="Adt-1/2-like_dom"/>
</dbReference>
<keyword evidence="12 16" id="KW-0472">Membrane</keyword>
<keyword evidence="10" id="KW-1133">Transmembrane helix</keyword>
<dbReference type="WBParaSite" id="MBELARI_LOCUS12376">
    <property type="protein sequence ID" value="MBELARI_LOCUS12376"/>
    <property type="gene ID" value="MBELARI_LOCUS12376"/>
</dbReference>
<evidence type="ECO:0000256" key="4">
    <source>
        <dbReference type="ARBA" id="ARBA00022679"/>
    </source>
</evidence>
<dbReference type="InterPro" id="IPR041645">
    <property type="entry name" value="ADAMTS_CR_2"/>
</dbReference>
<dbReference type="Proteomes" id="UP000887575">
    <property type="component" value="Unassembled WGS sequence"/>
</dbReference>
<keyword evidence="19" id="KW-1185">Reference proteome</keyword>
<dbReference type="Gene3D" id="3.40.1620.60">
    <property type="match status" value="1"/>
</dbReference>
<dbReference type="Pfam" id="PF01421">
    <property type="entry name" value="Reprolysin"/>
    <property type="match status" value="1"/>
</dbReference>
<dbReference type="SUPFAM" id="SSF55486">
    <property type="entry name" value="Metalloproteases ('zincins'), catalytic domain"/>
    <property type="match status" value="1"/>
</dbReference>
<comment type="caution">
    <text evidence="15">Lacks conserved residue(s) required for the propagation of feature annotation.</text>
</comment>
<dbReference type="InterPro" id="IPR001590">
    <property type="entry name" value="Peptidase_M12B"/>
</dbReference>
<keyword evidence="11" id="KW-0482">Metalloprotease</keyword>
<dbReference type="InterPro" id="IPR027417">
    <property type="entry name" value="P-loop_NTPase"/>
</dbReference>
<dbReference type="PROSITE" id="PS50215">
    <property type="entry name" value="ADAM_MEPRO"/>
    <property type="match status" value="1"/>
</dbReference>
<keyword evidence="8 15" id="KW-0862">Zinc</keyword>
<organism evidence="19 20">
    <name type="scientific">Mesorhabditis belari</name>
    <dbReference type="NCBI Taxonomy" id="2138241"/>
    <lineage>
        <taxon>Eukaryota</taxon>
        <taxon>Metazoa</taxon>
        <taxon>Ecdysozoa</taxon>
        <taxon>Nematoda</taxon>
        <taxon>Chromadorea</taxon>
        <taxon>Rhabditida</taxon>
        <taxon>Rhabditina</taxon>
        <taxon>Rhabditomorpha</taxon>
        <taxon>Rhabditoidea</taxon>
        <taxon>Rhabditidae</taxon>
        <taxon>Mesorhabditinae</taxon>
        <taxon>Mesorhabditis</taxon>
    </lineage>
</organism>
<keyword evidence="14" id="KW-0325">Glycoprotein</keyword>
<feature type="compositionally biased region" description="Acidic residues" evidence="17">
    <location>
        <begin position="1324"/>
        <end position="1341"/>
    </location>
</feature>
<dbReference type="Pfam" id="PF03567">
    <property type="entry name" value="Sulfotransfer_2"/>
    <property type="match status" value="1"/>
</dbReference>
<dbReference type="SMART" id="SM00209">
    <property type="entry name" value="TSP1"/>
    <property type="match status" value="2"/>
</dbReference>
<evidence type="ECO:0000256" key="2">
    <source>
        <dbReference type="ARBA" id="ARBA00010109"/>
    </source>
</evidence>
<dbReference type="InterPro" id="IPR036383">
    <property type="entry name" value="TSP1_rpt_sf"/>
</dbReference>
<dbReference type="GO" id="GO:0046872">
    <property type="term" value="F:metal ion binding"/>
    <property type="evidence" value="ECO:0007669"/>
    <property type="project" value="UniProtKB-KW"/>
</dbReference>
<feature type="binding site" evidence="15">
    <location>
        <position position="347"/>
    </location>
    <ligand>
        <name>Zn(2+)</name>
        <dbReference type="ChEBI" id="CHEBI:29105"/>
        <note>catalytic</note>
    </ligand>
</feature>
<dbReference type="InterPro" id="IPR000884">
    <property type="entry name" value="TSP1_rpt"/>
</dbReference>
<sequence length="1341" mass="154080">MTIHFVLGFHETLDERELRHIFGTRSKKAVPDYTIENVKRSLLNGNDILQFNLNDQTERFLLRNHGDTLLSEDFQFITHQENYTVNEIFDDRECFFRGNSLRNNETKIAIVGCENDIRGLITTPDGSHFLIHPIPKGKKGMHVIQKRSLSLHQLEQICPFNRLDDPHPEDLNIECHFGGNASRLAVTKIEELTIELAVFADDAMWRHFQKLYGQRAKREMQRFIMAAVNNIDVLYDQRSLQPRINIRVVRYEVMERAPAIMSKRVHQVGDVDKLLEAFCTYQNLINPPDDRDPRHWDHALLFSGYDLYRDGLRTVAGYAPVKGMCNGQRSCTLNEGLDFGSIFVVTHEMGHSLGMYHDGDNDCDLRCCIMSPSIGAGKTDWSSCSNKEFNIFLSKLGTKGRPPNCLLDNPRNSRETHSLTFSLRDYPGQQFTLDKQCSIFHGECWKHELKDGQIMEDVCEMIWCGNGEGIVRTAHPAMEGSYCGPRMWCMGGKCRPHRYLVDAIDGGWSEWNDNPRKGCSTGCSTCEIDGQLSVSRSIRSCNSPSSNNGGDSCIGDDTKGIRCQEKKCDGLSITEFASKYCKVLRDDVNVPNLQLSGIGLQYQQAKCKIWCHIVDSDQIRTVTNFPDGTPCGDGEYCVKGSCRPLVCNGSIVGSLEDECPIKINIQLNNSISSVALKPIFRSNHQAVSLIDRESKVLYKWSEWSLWTACYGISCGKTGFQLRSRKCLSGHCSGYTKQKQSCKFLCGKATKKTMEMTLENRQTTTPRIDFIAPKAIHPENFWPRKKYRQKLSDTKKRYVLNNEYEKNSEITDKDQQKMLLEKTGYTAEQIDATADQNSIIEPRLFKKQEPSGSFARYVSTIPYQDQTLQATQNLYNYQSWSLWSDWSLCSQPCLSGSRMRRCPSDRSLHSNDFPIRVMGLRRICLFLFCFPPLIYFFLAYSETKETANNQITSKHSPEHNIFSLRLDQNFTVKNGPVSYLQIVENPANRFNMRNNDVIVVLHIQKTAGTSFEKFLVRYLDTPYPCDCSSARKRCICLRPNSEREMWLFSRYSTGWACGLHADFTELFVSKCVDKQLDRKEGTHNKRRLFATTFLRDPVTRVISEYRHVNRGATWLGSRHLCKGRAPTNDELPSCYDLDIGWEGVTLDEFLDCSSNLAFNRQTRMLADLTRVDCYSKKIPSIERNRILLESAKDNLRTMAYFGIKERMDDSQLLFHRLFGLKFTKRLSSWTKSKSNNTEVSTAQLERIKKLNALDIELYEYAIAIFEERLTLVKQRYPEPESFIVLNEVKKADLISFRRNVKMRKEFEDFHDEIKNEIDADTAREEDSDGDDDYNEPNDTENV</sequence>
<keyword evidence="4 16" id="KW-0808">Transferase</keyword>
<keyword evidence="3" id="KW-0645">Protease</keyword>
<dbReference type="CDD" id="cd04273">
    <property type="entry name" value="ZnMc_ADAMTS_like"/>
    <property type="match status" value="1"/>
</dbReference>
<keyword evidence="9 16" id="KW-0735">Signal-anchor</keyword>
<feature type="region of interest" description="Disordered" evidence="17">
    <location>
        <begin position="1315"/>
        <end position="1341"/>
    </location>
</feature>
<protein>
    <recommendedName>
        <fullName evidence="16">Heparan-sulfate 6-O-sulfotransferase</fullName>
        <ecNumber evidence="16">2.8.2.-</ecNumber>
    </recommendedName>
</protein>
<evidence type="ECO:0000259" key="18">
    <source>
        <dbReference type="PROSITE" id="PS50215"/>
    </source>
</evidence>
<feature type="binding site" evidence="15">
    <location>
        <position position="351"/>
    </location>
    <ligand>
        <name>Zn(2+)</name>
        <dbReference type="ChEBI" id="CHEBI:29105"/>
        <note>catalytic</note>
    </ligand>
</feature>
<keyword evidence="6 15" id="KW-0479">Metal-binding</keyword>
<feature type="disulfide bond" evidence="15">
    <location>
        <begin position="325"/>
        <end position="405"/>
    </location>
</feature>
<dbReference type="Pfam" id="PF25379">
    <property type="entry name" value="Adt-1"/>
    <property type="match status" value="1"/>
</dbReference>
<dbReference type="GO" id="GO:0006508">
    <property type="term" value="P:proteolysis"/>
    <property type="evidence" value="ECO:0007669"/>
    <property type="project" value="UniProtKB-KW"/>
</dbReference>
<keyword evidence="13 15" id="KW-1015">Disulfide bond</keyword>
<feature type="domain" description="Peptidase M12B" evidence="18">
    <location>
        <begin position="192"/>
        <end position="410"/>
    </location>
</feature>
<evidence type="ECO:0000256" key="12">
    <source>
        <dbReference type="ARBA" id="ARBA00023136"/>
    </source>
</evidence>
<dbReference type="Gene3D" id="3.40.390.10">
    <property type="entry name" value="Collagenase (Catalytic Domain)"/>
    <property type="match status" value="1"/>
</dbReference>
<dbReference type="InterPro" id="IPR024079">
    <property type="entry name" value="MetalloPept_cat_dom_sf"/>
</dbReference>
<evidence type="ECO:0000256" key="10">
    <source>
        <dbReference type="ARBA" id="ARBA00022989"/>
    </source>
</evidence>
<evidence type="ECO:0000313" key="19">
    <source>
        <dbReference type="Proteomes" id="UP000887575"/>
    </source>
</evidence>
<dbReference type="GO" id="GO:0004222">
    <property type="term" value="F:metalloendopeptidase activity"/>
    <property type="evidence" value="ECO:0007669"/>
    <property type="project" value="InterPro"/>
</dbReference>
<evidence type="ECO:0000256" key="6">
    <source>
        <dbReference type="ARBA" id="ARBA00022723"/>
    </source>
</evidence>
<dbReference type="EC" id="2.8.2.-" evidence="16"/>
<accession>A0AAF3EEI1</accession>
<evidence type="ECO:0000256" key="14">
    <source>
        <dbReference type="ARBA" id="ARBA00023180"/>
    </source>
</evidence>
<evidence type="ECO:0000256" key="11">
    <source>
        <dbReference type="ARBA" id="ARBA00023049"/>
    </source>
</evidence>
<keyword evidence="5" id="KW-0812">Transmembrane</keyword>
<evidence type="ECO:0000256" key="15">
    <source>
        <dbReference type="PROSITE-ProRule" id="PRU00276"/>
    </source>
</evidence>
<evidence type="ECO:0000256" key="1">
    <source>
        <dbReference type="ARBA" id="ARBA00004606"/>
    </source>
</evidence>
<evidence type="ECO:0000256" key="8">
    <source>
        <dbReference type="ARBA" id="ARBA00022833"/>
    </source>
</evidence>
<dbReference type="Gene3D" id="2.20.100.10">
    <property type="entry name" value="Thrombospondin type-1 (TSP1) repeat"/>
    <property type="match status" value="2"/>
</dbReference>
<evidence type="ECO:0000256" key="5">
    <source>
        <dbReference type="ARBA" id="ARBA00022692"/>
    </source>
</evidence>
<keyword evidence="7" id="KW-0378">Hydrolase</keyword>
<comment type="catalytic activity">
    <reaction evidence="16">
        <text>alpha-D-glucosaminyl-[heparan sulfate](n) + 3'-phosphoadenylyl sulfate = 6-sulfo-alpha-D-glucosaminyl-[heparan sulfate](n) + adenosine 3',5'-bisphosphate + H(+)</text>
        <dbReference type="Rhea" id="RHEA:56604"/>
        <dbReference type="Rhea" id="RHEA-COMP:9830"/>
        <dbReference type="Rhea" id="RHEA-COMP:14621"/>
        <dbReference type="ChEBI" id="CHEBI:15378"/>
        <dbReference type="ChEBI" id="CHEBI:58339"/>
        <dbReference type="ChEBI" id="CHEBI:58343"/>
        <dbReference type="ChEBI" id="CHEBI:58388"/>
        <dbReference type="ChEBI" id="CHEBI:140604"/>
    </reaction>
</comment>
<dbReference type="FunFam" id="3.40.50.300:FF:000347">
    <property type="entry name" value="Heparan-sulfate 6-O-sulfotransferase"/>
    <property type="match status" value="1"/>
</dbReference>
<comment type="function">
    <text evidence="16">6-O-sulfation enzyme which catalyzes the transfer of sulfate from 3'-phosphoadenosine 5'-phosphosulfate (PAPS) to position 6 of the N-sulfoglucosamine residue (GlcNS) of heparan sulfate.</text>
</comment>
<evidence type="ECO:0000256" key="17">
    <source>
        <dbReference type="SAM" id="MobiDB-lite"/>
    </source>
</evidence>
<comment type="subcellular location">
    <subcellularLocation>
        <location evidence="1 16">Membrane</location>
        <topology evidence="1 16">Single-pass type II membrane protein</topology>
    </subcellularLocation>
</comment>
<feature type="binding site" evidence="15">
    <location>
        <position position="357"/>
    </location>
    <ligand>
        <name>Zn(2+)</name>
        <dbReference type="ChEBI" id="CHEBI:29105"/>
        <note>catalytic</note>
    </ligand>
</feature>
<evidence type="ECO:0000313" key="20">
    <source>
        <dbReference type="WBParaSite" id="MBELARI_LOCUS12376"/>
    </source>
</evidence>
<comment type="similarity">
    <text evidence="2 16">Belongs to the sulfotransferase 6 family.</text>
</comment>
<evidence type="ECO:0000256" key="13">
    <source>
        <dbReference type="ARBA" id="ARBA00023157"/>
    </source>
</evidence>
<dbReference type="Gene3D" id="3.40.50.300">
    <property type="entry name" value="P-loop containing nucleotide triphosphate hydrolases"/>
    <property type="match status" value="1"/>
</dbReference>
<name>A0AAF3EEI1_9BILA</name>
<dbReference type="GO" id="GO:0016020">
    <property type="term" value="C:membrane"/>
    <property type="evidence" value="ECO:0007669"/>
    <property type="project" value="UniProtKB-SubCell"/>
</dbReference>
<evidence type="ECO:0000256" key="16">
    <source>
        <dbReference type="RuleBase" id="RU364122"/>
    </source>
</evidence>
<dbReference type="InterPro" id="IPR005331">
    <property type="entry name" value="Sulfotransferase"/>
</dbReference>
<proteinExistence type="inferred from homology"/>
<dbReference type="GO" id="GO:0017095">
    <property type="term" value="F:heparan sulfate 6-sulfotransferase activity"/>
    <property type="evidence" value="ECO:0007669"/>
    <property type="project" value="TreeGrafter"/>
</dbReference>
<dbReference type="PROSITE" id="PS50092">
    <property type="entry name" value="TSP1"/>
    <property type="match status" value="1"/>
</dbReference>
<feature type="active site" evidence="15">
    <location>
        <position position="348"/>
    </location>
</feature>
<reference evidence="20" key="1">
    <citation type="submission" date="2024-02" db="UniProtKB">
        <authorList>
            <consortium name="WormBaseParasite"/>
        </authorList>
    </citation>
    <scope>IDENTIFICATION</scope>
</reference>
<dbReference type="PANTHER" id="PTHR12812:SF0">
    <property type="entry name" value="HEPARAN-SULFATE 6-O-SULFOTRANSFERASE"/>
    <property type="match status" value="1"/>
</dbReference>